<proteinExistence type="predicted"/>
<keyword evidence="2" id="KW-1185">Reference proteome</keyword>
<dbReference type="EMBL" id="JABFUD020000004">
    <property type="protein sequence ID" value="KAI5080804.1"/>
    <property type="molecule type" value="Genomic_DNA"/>
</dbReference>
<accession>A0A9D4V6R0</accession>
<evidence type="ECO:0000313" key="1">
    <source>
        <dbReference type="EMBL" id="KAI5080804.1"/>
    </source>
</evidence>
<gene>
    <name evidence="1" type="ORF">GOP47_0003987</name>
</gene>
<comment type="caution">
    <text evidence="1">The sequence shown here is derived from an EMBL/GenBank/DDBJ whole genome shotgun (WGS) entry which is preliminary data.</text>
</comment>
<dbReference type="AlphaFoldDB" id="A0A9D4V6R0"/>
<protein>
    <submittedName>
        <fullName evidence="1">Uncharacterized protein</fullName>
    </submittedName>
</protein>
<dbReference type="Proteomes" id="UP000886520">
    <property type="component" value="Chromosome 4"/>
</dbReference>
<organism evidence="1 2">
    <name type="scientific">Adiantum capillus-veneris</name>
    <name type="common">Maidenhair fern</name>
    <dbReference type="NCBI Taxonomy" id="13818"/>
    <lineage>
        <taxon>Eukaryota</taxon>
        <taxon>Viridiplantae</taxon>
        <taxon>Streptophyta</taxon>
        <taxon>Embryophyta</taxon>
        <taxon>Tracheophyta</taxon>
        <taxon>Polypodiopsida</taxon>
        <taxon>Polypodiidae</taxon>
        <taxon>Polypodiales</taxon>
        <taxon>Pteridineae</taxon>
        <taxon>Pteridaceae</taxon>
        <taxon>Vittarioideae</taxon>
        <taxon>Adiantum</taxon>
    </lineage>
</organism>
<reference evidence="1" key="1">
    <citation type="submission" date="2021-01" db="EMBL/GenBank/DDBJ databases">
        <title>Adiantum capillus-veneris genome.</title>
        <authorList>
            <person name="Fang Y."/>
            <person name="Liao Q."/>
        </authorList>
    </citation>
    <scope>NUCLEOTIDE SEQUENCE</scope>
    <source>
        <strain evidence="1">H3</strain>
        <tissue evidence="1">Leaf</tissue>
    </source>
</reference>
<evidence type="ECO:0000313" key="2">
    <source>
        <dbReference type="Proteomes" id="UP000886520"/>
    </source>
</evidence>
<sequence>MNNLIGPSLLIGPSSLDGISLRFQNKLNLVCCVTASGTRSLALPSTPSSPRHCILHTVAPSASCHALNPHLSTLFPILCSSSPAWERCAVMGHNLHRCLGPSSCKGGDARLQEDDKL</sequence>
<name>A0A9D4V6R0_ADICA</name>